<keyword evidence="3" id="KW-1185">Reference proteome</keyword>
<dbReference type="Proteomes" id="UP000190423">
    <property type="component" value="Unassembled WGS sequence"/>
</dbReference>
<dbReference type="OrthoDB" id="356947at2"/>
<dbReference type="RefSeq" id="WP_078933140.1">
    <property type="nucleotide sequence ID" value="NZ_FUWG01000008.1"/>
</dbReference>
<evidence type="ECO:0000313" key="3">
    <source>
        <dbReference type="Proteomes" id="UP000190423"/>
    </source>
</evidence>
<accession>A0A1T4KKW8</accession>
<dbReference type="GeneID" id="78316529"/>
<evidence type="ECO:0000256" key="1">
    <source>
        <dbReference type="SAM" id="MobiDB-lite"/>
    </source>
</evidence>
<reference evidence="2 3" key="1">
    <citation type="submission" date="2017-02" db="EMBL/GenBank/DDBJ databases">
        <authorList>
            <person name="Peterson S.W."/>
        </authorList>
    </citation>
    <scope>NUCLEOTIDE SEQUENCE [LARGE SCALE GENOMIC DNA]</scope>
    <source>
        <strain evidence="2 3">ATCC BAA-908</strain>
    </source>
</reference>
<dbReference type="EMBL" id="FUWG01000008">
    <property type="protein sequence ID" value="SJZ43046.1"/>
    <property type="molecule type" value="Genomic_DNA"/>
</dbReference>
<dbReference type="AlphaFoldDB" id="A0A1T4KKW8"/>
<sequence length="371" mass="39872">MNDNSVVVHSTALSNAVSQKSFGEGSSVFVRVLKNNGGNSYTVSFGGERFVIRSEVPLAEGSSFRATIHLDGETVRLVRQSDVSSSDGAFRKMTVQFDAAGNIQNPALAAYFKKLGLVPDGLSCALFAQMKLLGVKFDAAAFSRARALSRHFKENEKNAASTSLLFETKGIFAREEEIEAVLADDEHSSGDNDGCGGGSSSGNRRGEKTFVSSANGFGTGADVSVIAENFKSFFYGLLNEEKNAVQNQPGVLAVFNHTGFSAGNFDACRNWIRVPFEFDVPSCGKKGGGTITLLLDFQRKTVERCVLKFRDLQGEYVFALEFAGGTCVRIKTPCTGCVPPEFSSLEEQCGYGEITDFYAEGGIIPLTDGFV</sequence>
<proteinExistence type="predicted"/>
<evidence type="ECO:0000313" key="2">
    <source>
        <dbReference type="EMBL" id="SJZ43046.1"/>
    </source>
</evidence>
<organism evidence="2 3">
    <name type="scientific">Treponema porcinum</name>
    <dbReference type="NCBI Taxonomy" id="261392"/>
    <lineage>
        <taxon>Bacteria</taxon>
        <taxon>Pseudomonadati</taxon>
        <taxon>Spirochaetota</taxon>
        <taxon>Spirochaetia</taxon>
        <taxon>Spirochaetales</taxon>
        <taxon>Treponemataceae</taxon>
        <taxon>Treponema</taxon>
    </lineage>
</organism>
<feature type="region of interest" description="Disordered" evidence="1">
    <location>
        <begin position="183"/>
        <end position="204"/>
    </location>
</feature>
<dbReference type="STRING" id="261392.SAMN02745149_01230"/>
<gene>
    <name evidence="2" type="ORF">SAMN02745149_01230</name>
</gene>
<name>A0A1T4KKW8_TREPO</name>
<protein>
    <submittedName>
        <fullName evidence="2">Uncharacterized protein</fullName>
    </submittedName>
</protein>